<proteinExistence type="predicted"/>
<evidence type="ECO:0000313" key="1">
    <source>
        <dbReference type="EMBL" id="KKM21142.1"/>
    </source>
</evidence>
<gene>
    <name evidence="1" type="ORF">LCGC14_1638390</name>
</gene>
<organism evidence="1">
    <name type="scientific">marine sediment metagenome</name>
    <dbReference type="NCBI Taxonomy" id="412755"/>
    <lineage>
        <taxon>unclassified sequences</taxon>
        <taxon>metagenomes</taxon>
        <taxon>ecological metagenomes</taxon>
    </lineage>
</organism>
<protein>
    <submittedName>
        <fullName evidence="1">Uncharacterized protein</fullName>
    </submittedName>
</protein>
<reference evidence="1" key="1">
    <citation type="journal article" date="2015" name="Nature">
        <title>Complex archaea that bridge the gap between prokaryotes and eukaryotes.</title>
        <authorList>
            <person name="Spang A."/>
            <person name="Saw J.H."/>
            <person name="Jorgensen S.L."/>
            <person name="Zaremba-Niedzwiedzka K."/>
            <person name="Martijn J."/>
            <person name="Lind A.E."/>
            <person name="van Eijk R."/>
            <person name="Schleper C."/>
            <person name="Guy L."/>
            <person name="Ettema T.J."/>
        </authorList>
    </citation>
    <scope>NUCLEOTIDE SEQUENCE</scope>
</reference>
<name>A0A0F9I0X7_9ZZZZ</name>
<sequence length="83" mass="9313">MRATKPVTVCPHLDTRFTYIVIEADKGLVFCMFKSSEQAQILHDCVQGLDGRLDFLPSISPSRDLDDFKAGKNVKCKQLPQSL</sequence>
<comment type="caution">
    <text evidence="1">The sequence shown here is derived from an EMBL/GenBank/DDBJ whole genome shotgun (WGS) entry which is preliminary data.</text>
</comment>
<accession>A0A0F9I0X7</accession>
<dbReference type="AlphaFoldDB" id="A0A0F9I0X7"/>
<dbReference type="EMBL" id="LAZR01013615">
    <property type="protein sequence ID" value="KKM21142.1"/>
    <property type="molecule type" value="Genomic_DNA"/>
</dbReference>